<comment type="similarity">
    <text evidence="1 4">Belongs to the tRNA pseudouridine synthase TruA family.</text>
</comment>
<dbReference type="Gene3D" id="3.30.70.580">
    <property type="entry name" value="Pseudouridine synthase I, catalytic domain, N-terminal subdomain"/>
    <property type="match status" value="1"/>
</dbReference>
<dbReference type="InterPro" id="IPR020095">
    <property type="entry name" value="PsdUridine_synth_TruA_C"/>
</dbReference>
<dbReference type="EMBL" id="KQ001651">
    <property type="protein sequence ID" value="KJP89422.1"/>
    <property type="molecule type" value="Genomic_DNA"/>
</dbReference>
<dbReference type="AlphaFoldDB" id="A0A0D9QRJ7"/>
<organism evidence="6 7">
    <name type="scientific">Plasmodium fragile</name>
    <dbReference type="NCBI Taxonomy" id="5857"/>
    <lineage>
        <taxon>Eukaryota</taxon>
        <taxon>Sar</taxon>
        <taxon>Alveolata</taxon>
        <taxon>Apicomplexa</taxon>
        <taxon>Aconoidasida</taxon>
        <taxon>Haemosporida</taxon>
        <taxon>Plasmodiidae</taxon>
        <taxon>Plasmodium</taxon>
        <taxon>Plasmodium (Plasmodium)</taxon>
    </lineage>
</organism>
<evidence type="ECO:0000256" key="1">
    <source>
        <dbReference type="ARBA" id="ARBA00009375"/>
    </source>
</evidence>
<dbReference type="InterPro" id="IPR020103">
    <property type="entry name" value="PsdUridine_synth_cat_dom_sf"/>
</dbReference>
<dbReference type="Gene3D" id="3.30.70.660">
    <property type="entry name" value="Pseudouridine synthase I, catalytic domain, C-terminal subdomain"/>
    <property type="match status" value="1"/>
</dbReference>
<dbReference type="Proteomes" id="UP000054561">
    <property type="component" value="Unassembled WGS sequence"/>
</dbReference>
<dbReference type="PANTHER" id="PTHR11142">
    <property type="entry name" value="PSEUDOURIDYLATE SYNTHASE"/>
    <property type="match status" value="1"/>
</dbReference>
<evidence type="ECO:0000313" key="6">
    <source>
        <dbReference type="EMBL" id="KJP89422.1"/>
    </source>
</evidence>
<protein>
    <recommendedName>
        <fullName evidence="4">tRNA pseudouridine synthase</fullName>
        <ecNumber evidence="4">5.4.99.12</ecNumber>
    </recommendedName>
</protein>
<proteinExistence type="inferred from homology"/>
<name>A0A0D9QRJ7_PLAFR</name>
<evidence type="ECO:0000259" key="5">
    <source>
        <dbReference type="Pfam" id="PF01416"/>
    </source>
</evidence>
<dbReference type="GO" id="GO:1990481">
    <property type="term" value="P:mRNA pseudouridine synthesis"/>
    <property type="evidence" value="ECO:0007669"/>
    <property type="project" value="TreeGrafter"/>
</dbReference>
<dbReference type="InterPro" id="IPR020094">
    <property type="entry name" value="TruA/RsuA/RluB/E/F_N"/>
</dbReference>
<accession>A0A0D9QRJ7</accession>
<dbReference type="GO" id="GO:0160147">
    <property type="term" value="F:tRNA pseudouridine(38-40) synthase activity"/>
    <property type="evidence" value="ECO:0007669"/>
    <property type="project" value="UniProtKB-EC"/>
</dbReference>
<evidence type="ECO:0000256" key="2">
    <source>
        <dbReference type="ARBA" id="ARBA00022694"/>
    </source>
</evidence>
<dbReference type="OrthoDB" id="25767at2759"/>
<dbReference type="GO" id="GO:0005737">
    <property type="term" value="C:cytoplasm"/>
    <property type="evidence" value="ECO:0007669"/>
    <property type="project" value="TreeGrafter"/>
</dbReference>
<dbReference type="GeneID" id="24266179"/>
<evidence type="ECO:0000313" key="7">
    <source>
        <dbReference type="Proteomes" id="UP000054561"/>
    </source>
</evidence>
<dbReference type="PANTHER" id="PTHR11142:SF5">
    <property type="entry name" value="TRNA PSEUDOURIDINE(38_39) SYNTHASE"/>
    <property type="match status" value="1"/>
</dbReference>
<dbReference type="SUPFAM" id="SSF55120">
    <property type="entry name" value="Pseudouridine synthase"/>
    <property type="match status" value="1"/>
</dbReference>
<evidence type="ECO:0000256" key="4">
    <source>
        <dbReference type="RuleBase" id="RU003792"/>
    </source>
</evidence>
<keyword evidence="3 4" id="KW-0413">Isomerase</keyword>
<dbReference type="OMA" id="MYIFKIA"/>
<dbReference type="InterPro" id="IPR020097">
    <property type="entry name" value="PsdUridine_synth_TruA_a/b_dom"/>
</dbReference>
<sequence>MGDRADTTTSKSNKPFAVDTFPTLFRKTQGSAYQKDNPNTVENRLMDCLHALNLIPGVDQPFSRVSRTDKGVSARMNALTIRLKIRHPHMALQDIERIYVKEMNKRLKNIHVIDIRNVPNFFDARLHCIHRTYLYFFMDKNYNFERMREACKLFLGEHDFANFCKKRKNSTCFRRTILKFELRSMDKNFHYFKIKGTSFLYNQIRHMVATLFQVATGNLELEDLASMLNNHPSRDKNFKIANEDGLLLYSFKFSDLNFHINVDNRVFSHLMEKYIQSAVLLVSLCYPGKVKRQNCGLFEDIMPDGDGQGEGDEENCPP</sequence>
<evidence type="ECO:0000256" key="3">
    <source>
        <dbReference type="ARBA" id="ARBA00023235"/>
    </source>
</evidence>
<dbReference type="RefSeq" id="XP_012333932.1">
    <property type="nucleotide sequence ID" value="XM_012478509.1"/>
</dbReference>
<gene>
    <name evidence="6" type="ORF">AK88_00865</name>
</gene>
<dbReference type="InterPro" id="IPR001406">
    <property type="entry name" value="PsdUridine_synth_TruA"/>
</dbReference>
<dbReference type="GO" id="GO:0003723">
    <property type="term" value="F:RNA binding"/>
    <property type="evidence" value="ECO:0007669"/>
    <property type="project" value="InterPro"/>
</dbReference>
<dbReference type="VEuPathDB" id="PlasmoDB:AK88_00865"/>
<dbReference type="Pfam" id="PF01416">
    <property type="entry name" value="PseudoU_synth_1"/>
    <property type="match status" value="1"/>
</dbReference>
<feature type="domain" description="Pseudouridine synthase I TruA alpha/beta" evidence="5">
    <location>
        <begin position="150"/>
        <end position="253"/>
    </location>
</feature>
<reference evidence="6 7" key="1">
    <citation type="submission" date="2014-03" db="EMBL/GenBank/DDBJ databases">
        <title>The Genome Sequence of Plasmodium fragile nilgiri.</title>
        <authorList>
            <consortium name="The Broad Institute Genomics Platform"/>
            <consortium name="The Broad Institute Genome Sequencing Center for Infectious Disease"/>
            <person name="Neafsey D."/>
            <person name="Duraisingh M."/>
            <person name="Young S.K."/>
            <person name="Zeng Q."/>
            <person name="Gargeya S."/>
            <person name="Abouelleil A."/>
            <person name="Alvarado L."/>
            <person name="Chapman S.B."/>
            <person name="Gainer-Dewar J."/>
            <person name="Goldberg J."/>
            <person name="Griggs A."/>
            <person name="Gujja S."/>
            <person name="Hansen M."/>
            <person name="Howarth C."/>
            <person name="Imamovic A."/>
            <person name="Larimer J."/>
            <person name="Pearson M."/>
            <person name="Poon T.W."/>
            <person name="Priest M."/>
            <person name="Roberts A."/>
            <person name="Saif S."/>
            <person name="Shea T."/>
            <person name="Sykes S."/>
            <person name="Wortman J."/>
            <person name="Nusbaum C."/>
            <person name="Birren B."/>
        </authorList>
    </citation>
    <scope>NUCLEOTIDE SEQUENCE [LARGE SCALE GENOMIC DNA]</scope>
    <source>
        <strain evidence="7">nilgiri</strain>
    </source>
</reference>
<keyword evidence="7" id="KW-1185">Reference proteome</keyword>
<keyword evidence="2 4" id="KW-0819">tRNA processing</keyword>
<dbReference type="EC" id="5.4.99.12" evidence="4"/>
<dbReference type="GO" id="GO:0005634">
    <property type="term" value="C:nucleus"/>
    <property type="evidence" value="ECO:0007669"/>
    <property type="project" value="TreeGrafter"/>
</dbReference>
<comment type="catalytic activity">
    <reaction evidence="4">
        <text>uridine(38/39/40) in tRNA = pseudouridine(38/39/40) in tRNA</text>
        <dbReference type="Rhea" id="RHEA:22376"/>
        <dbReference type="Rhea" id="RHEA-COMP:10085"/>
        <dbReference type="Rhea" id="RHEA-COMP:10087"/>
        <dbReference type="ChEBI" id="CHEBI:65314"/>
        <dbReference type="ChEBI" id="CHEBI:65315"/>
        <dbReference type="EC" id="5.4.99.12"/>
    </reaction>
</comment>
<dbReference type="GO" id="GO:0031119">
    <property type="term" value="P:tRNA pseudouridine synthesis"/>
    <property type="evidence" value="ECO:0007669"/>
    <property type="project" value="TreeGrafter"/>
</dbReference>